<dbReference type="RefSeq" id="WP_168719318.1">
    <property type="nucleotide sequence ID" value="NZ_CP042909.1"/>
</dbReference>
<reference evidence="2 3" key="1">
    <citation type="submission" date="2019-08" db="EMBL/GenBank/DDBJ databases">
        <title>Complete genome sequence of Thermosulfurimonas marina SU872T, an anaerobic thermophilic chemolithoautotrophic bacterium isolated from a shallow marine hydrothermal vent.</title>
        <authorList>
            <person name="Allioux M."/>
            <person name="Jebbar M."/>
            <person name="Slobodkina G."/>
            <person name="Slobodkin A."/>
            <person name="Moalic Y."/>
            <person name="Frolova A."/>
            <person name="Shao Z."/>
            <person name="Alain K."/>
        </authorList>
    </citation>
    <scope>NUCLEOTIDE SEQUENCE [LARGE SCALE GENOMIC DNA]</scope>
    <source>
        <strain evidence="2 3">SU872</strain>
    </source>
</reference>
<dbReference type="Pfam" id="PF07238">
    <property type="entry name" value="PilZ"/>
    <property type="match status" value="1"/>
</dbReference>
<organism evidence="2 3">
    <name type="scientific">Thermosulfurimonas marina</name>
    <dbReference type="NCBI Taxonomy" id="2047767"/>
    <lineage>
        <taxon>Bacteria</taxon>
        <taxon>Pseudomonadati</taxon>
        <taxon>Thermodesulfobacteriota</taxon>
        <taxon>Thermodesulfobacteria</taxon>
        <taxon>Thermodesulfobacteriales</taxon>
        <taxon>Thermodesulfobacteriaceae</taxon>
        <taxon>Thermosulfurimonas</taxon>
    </lineage>
</organism>
<sequence length="114" mass="12887">MGEEKRWYNRYLVHVDGSLANGALMCRVEVLDLSAEGARIRGDLGRLKPGDVIKFCIQAKPPIKLGAEVRWVKKTPQGYEAGLKFQDVPFQVRQHLQLFLSQVALASTPEAYFR</sequence>
<evidence type="ECO:0000259" key="1">
    <source>
        <dbReference type="Pfam" id="PF07238"/>
    </source>
</evidence>
<dbReference type="SUPFAM" id="SSF141371">
    <property type="entry name" value="PilZ domain-like"/>
    <property type="match status" value="1"/>
</dbReference>
<keyword evidence="3" id="KW-1185">Reference proteome</keyword>
<gene>
    <name evidence="2" type="ORF">FVE67_03760</name>
</gene>
<dbReference type="AlphaFoldDB" id="A0A6H1WS34"/>
<dbReference type="Proteomes" id="UP000501253">
    <property type="component" value="Chromosome"/>
</dbReference>
<dbReference type="EMBL" id="CP042909">
    <property type="protein sequence ID" value="QJA05964.1"/>
    <property type="molecule type" value="Genomic_DNA"/>
</dbReference>
<dbReference type="InterPro" id="IPR009875">
    <property type="entry name" value="PilZ_domain"/>
</dbReference>
<dbReference type="GO" id="GO:0035438">
    <property type="term" value="F:cyclic-di-GMP binding"/>
    <property type="evidence" value="ECO:0007669"/>
    <property type="project" value="InterPro"/>
</dbReference>
<dbReference type="KEGG" id="tmai:FVE67_03760"/>
<name>A0A6H1WS34_9BACT</name>
<evidence type="ECO:0000313" key="3">
    <source>
        <dbReference type="Proteomes" id="UP000501253"/>
    </source>
</evidence>
<feature type="domain" description="PilZ" evidence="1">
    <location>
        <begin position="5"/>
        <end position="100"/>
    </location>
</feature>
<proteinExistence type="predicted"/>
<evidence type="ECO:0000313" key="2">
    <source>
        <dbReference type="EMBL" id="QJA05964.1"/>
    </source>
</evidence>
<dbReference type="Gene3D" id="2.40.10.220">
    <property type="entry name" value="predicted glycosyltransferase like domains"/>
    <property type="match status" value="1"/>
</dbReference>
<accession>A0A6H1WS34</accession>
<protein>
    <submittedName>
        <fullName evidence="2">PilZ domain-containing protein</fullName>
    </submittedName>
</protein>